<dbReference type="RefSeq" id="WP_273686709.1">
    <property type="nucleotide sequence ID" value="NZ_CP117411.1"/>
</dbReference>
<dbReference type="Gene3D" id="1.10.10.10">
    <property type="entry name" value="Winged helix-like DNA-binding domain superfamily/Winged helix DNA-binding domain"/>
    <property type="match status" value="1"/>
</dbReference>
<dbReference type="Pfam" id="PF00072">
    <property type="entry name" value="Response_reg"/>
    <property type="match status" value="1"/>
</dbReference>
<dbReference type="PANTHER" id="PTHR48111">
    <property type="entry name" value="REGULATOR OF RPOS"/>
    <property type="match status" value="1"/>
</dbReference>
<organism evidence="6 7">
    <name type="scientific">Sphingomonas naphthae</name>
    <dbReference type="NCBI Taxonomy" id="1813468"/>
    <lineage>
        <taxon>Bacteria</taxon>
        <taxon>Pseudomonadati</taxon>
        <taxon>Pseudomonadota</taxon>
        <taxon>Alphaproteobacteria</taxon>
        <taxon>Sphingomonadales</taxon>
        <taxon>Sphingomonadaceae</taxon>
        <taxon>Sphingomonas</taxon>
    </lineage>
</organism>
<sequence length="225" mass="24387">MRLLLVEDDADTAGLLAAELAKGDHHIAIARDGREALDQATSGRFDAIVLDRMLPRIDGLTVLKLLRDEGVATPVIVVSALGELMDRVEGLDAGADDYLVKPVAPIELSARLAALQRRPATGQTAVTLKAGSIEIDTVGHVALRRGRTLDLRPTEFTILTELVRNAGRVVTRRMLADAIWGSDFEPATNIIESHVRGLRAELNLGEVYDAIRTIRRVGYVLRASA</sequence>
<dbReference type="SMART" id="SM00448">
    <property type="entry name" value="REC"/>
    <property type="match status" value="1"/>
</dbReference>
<feature type="DNA-binding region" description="OmpR/PhoB-type" evidence="3">
    <location>
        <begin position="125"/>
        <end position="223"/>
    </location>
</feature>
<dbReference type="PROSITE" id="PS50110">
    <property type="entry name" value="RESPONSE_REGULATORY"/>
    <property type="match status" value="1"/>
</dbReference>
<evidence type="ECO:0000256" key="2">
    <source>
        <dbReference type="PROSITE-ProRule" id="PRU00169"/>
    </source>
</evidence>
<evidence type="ECO:0000256" key="3">
    <source>
        <dbReference type="PROSITE-ProRule" id="PRU01091"/>
    </source>
</evidence>
<dbReference type="Pfam" id="PF00486">
    <property type="entry name" value="Trans_reg_C"/>
    <property type="match status" value="1"/>
</dbReference>
<proteinExistence type="predicted"/>
<dbReference type="EMBL" id="CP117411">
    <property type="protein sequence ID" value="WCT72738.1"/>
    <property type="molecule type" value="Genomic_DNA"/>
</dbReference>
<keyword evidence="2" id="KW-0597">Phosphoprotein</keyword>
<evidence type="ECO:0000313" key="6">
    <source>
        <dbReference type="EMBL" id="WCT72738.1"/>
    </source>
</evidence>
<dbReference type="InterPro" id="IPR016032">
    <property type="entry name" value="Sig_transdc_resp-reg_C-effctor"/>
</dbReference>
<dbReference type="Gene3D" id="6.10.250.690">
    <property type="match status" value="1"/>
</dbReference>
<evidence type="ECO:0000313" key="7">
    <source>
        <dbReference type="Proteomes" id="UP001220395"/>
    </source>
</evidence>
<dbReference type="SMART" id="SM00862">
    <property type="entry name" value="Trans_reg_C"/>
    <property type="match status" value="1"/>
</dbReference>
<dbReference type="InterPro" id="IPR036388">
    <property type="entry name" value="WH-like_DNA-bd_sf"/>
</dbReference>
<dbReference type="Proteomes" id="UP001220395">
    <property type="component" value="Chromosome"/>
</dbReference>
<dbReference type="InterPro" id="IPR039420">
    <property type="entry name" value="WalR-like"/>
</dbReference>
<dbReference type="SUPFAM" id="SSF46894">
    <property type="entry name" value="C-terminal effector domain of the bipartite response regulators"/>
    <property type="match status" value="1"/>
</dbReference>
<name>A0ABY7THQ7_9SPHN</name>
<feature type="domain" description="OmpR/PhoB-type" evidence="5">
    <location>
        <begin position="125"/>
        <end position="223"/>
    </location>
</feature>
<dbReference type="InterPro" id="IPR001867">
    <property type="entry name" value="OmpR/PhoB-type_DNA-bd"/>
</dbReference>
<keyword evidence="7" id="KW-1185">Reference proteome</keyword>
<gene>
    <name evidence="6" type="ORF">PQ455_13990</name>
</gene>
<dbReference type="PROSITE" id="PS51755">
    <property type="entry name" value="OMPR_PHOB"/>
    <property type="match status" value="1"/>
</dbReference>
<dbReference type="CDD" id="cd00383">
    <property type="entry name" value="trans_reg_C"/>
    <property type="match status" value="1"/>
</dbReference>
<dbReference type="InterPro" id="IPR011006">
    <property type="entry name" value="CheY-like_superfamily"/>
</dbReference>
<dbReference type="InterPro" id="IPR001789">
    <property type="entry name" value="Sig_transdc_resp-reg_receiver"/>
</dbReference>
<feature type="domain" description="Response regulatory" evidence="4">
    <location>
        <begin position="2"/>
        <end position="116"/>
    </location>
</feature>
<reference evidence="6 7" key="1">
    <citation type="submission" date="2023-02" db="EMBL/GenBank/DDBJ databases">
        <title>Genome sequence of Sphingomonas naphthae.</title>
        <authorList>
            <person name="Kim S."/>
            <person name="Heo J."/>
            <person name="Kwon S.-W."/>
        </authorList>
    </citation>
    <scope>NUCLEOTIDE SEQUENCE [LARGE SCALE GENOMIC DNA]</scope>
    <source>
        <strain evidence="6 7">KACC 18716</strain>
    </source>
</reference>
<keyword evidence="1 3" id="KW-0238">DNA-binding</keyword>
<dbReference type="PANTHER" id="PTHR48111:SF76">
    <property type="entry name" value="TWO-COMPONENT RESPONSE REGULATOR"/>
    <property type="match status" value="1"/>
</dbReference>
<dbReference type="Gene3D" id="3.40.50.2300">
    <property type="match status" value="1"/>
</dbReference>
<protein>
    <submittedName>
        <fullName evidence="6">Response regulator transcription factor</fullName>
    </submittedName>
</protein>
<evidence type="ECO:0000259" key="4">
    <source>
        <dbReference type="PROSITE" id="PS50110"/>
    </source>
</evidence>
<feature type="modified residue" description="4-aspartylphosphate" evidence="2">
    <location>
        <position position="51"/>
    </location>
</feature>
<dbReference type="SUPFAM" id="SSF52172">
    <property type="entry name" value="CheY-like"/>
    <property type="match status" value="1"/>
</dbReference>
<evidence type="ECO:0000256" key="1">
    <source>
        <dbReference type="ARBA" id="ARBA00023125"/>
    </source>
</evidence>
<evidence type="ECO:0000259" key="5">
    <source>
        <dbReference type="PROSITE" id="PS51755"/>
    </source>
</evidence>
<accession>A0ABY7THQ7</accession>